<dbReference type="RefSeq" id="WP_215792079.1">
    <property type="nucleotide sequence ID" value="NZ_JAHKKG010000010.1"/>
</dbReference>
<organism evidence="2 3">
    <name type="scientific">Paractinoplanes bogorensis</name>
    <dbReference type="NCBI Taxonomy" id="1610840"/>
    <lineage>
        <taxon>Bacteria</taxon>
        <taxon>Bacillati</taxon>
        <taxon>Actinomycetota</taxon>
        <taxon>Actinomycetes</taxon>
        <taxon>Micromonosporales</taxon>
        <taxon>Micromonosporaceae</taxon>
        <taxon>Paractinoplanes</taxon>
    </lineage>
</organism>
<evidence type="ECO:0000259" key="1">
    <source>
        <dbReference type="Pfam" id="PF19493"/>
    </source>
</evidence>
<dbReference type="Pfam" id="PF19493">
    <property type="entry name" value="Trypco1"/>
    <property type="match status" value="1"/>
</dbReference>
<name>A0ABS5YWJ2_9ACTN</name>
<comment type="caution">
    <text evidence="2">The sequence shown here is derived from an EMBL/GenBank/DDBJ whole genome shotgun (WGS) entry which is preliminary data.</text>
</comment>
<gene>
    <name evidence="2" type="ORF">KOI35_30290</name>
</gene>
<accession>A0ABS5YWJ2</accession>
<keyword evidence="3" id="KW-1185">Reference proteome</keyword>
<dbReference type="Proteomes" id="UP001519654">
    <property type="component" value="Unassembled WGS sequence"/>
</dbReference>
<reference evidence="2 3" key="1">
    <citation type="submission" date="2021-06" db="EMBL/GenBank/DDBJ databases">
        <title>Actinoplanes lichenicola sp. nov., and Actinoplanes ovalisporus sp. nov., isolated from lichen in Thailand.</title>
        <authorList>
            <person name="Saeng-In P."/>
            <person name="Kanchanasin P."/>
            <person name="Yuki M."/>
            <person name="Kudo T."/>
            <person name="Ohkuma M."/>
            <person name="Phongsopitanun W."/>
            <person name="Tanasupawat S."/>
        </authorList>
    </citation>
    <scope>NUCLEOTIDE SEQUENCE [LARGE SCALE GENOMIC DNA]</scope>
    <source>
        <strain evidence="2 3">NBRC 110975</strain>
    </source>
</reference>
<sequence>MERVLAVRLEDADQIRVAVKAEQVGGALVGKEDIVARLSSVTRPIQQLGHELLQAVKAAGPDAATVEIGCSLAIEQGQLIALIGKGTGEASINITLEWRRQPTPAG</sequence>
<feature type="domain" description="Trypsin-co-occurring" evidence="1">
    <location>
        <begin position="8"/>
        <end position="100"/>
    </location>
</feature>
<dbReference type="InterPro" id="IPR045794">
    <property type="entry name" value="Trypco1"/>
</dbReference>
<protein>
    <recommendedName>
        <fullName evidence="1">Trypsin-co-occurring domain-containing protein</fullName>
    </recommendedName>
</protein>
<evidence type="ECO:0000313" key="3">
    <source>
        <dbReference type="Proteomes" id="UP001519654"/>
    </source>
</evidence>
<evidence type="ECO:0000313" key="2">
    <source>
        <dbReference type="EMBL" id="MBU2667809.1"/>
    </source>
</evidence>
<proteinExistence type="predicted"/>
<dbReference type="EMBL" id="JAHKKG010000010">
    <property type="protein sequence ID" value="MBU2667809.1"/>
    <property type="molecule type" value="Genomic_DNA"/>
</dbReference>
<dbReference type="NCBIfam" id="NF041216">
    <property type="entry name" value="CU044_2847_fam"/>
    <property type="match status" value="1"/>
</dbReference>